<protein>
    <submittedName>
        <fullName evidence="4">ADP-ribose pyrophosphatase YjhB, NUDIX family</fullName>
    </submittedName>
</protein>
<dbReference type="EMBL" id="LR778114">
    <property type="protein sequence ID" value="CAB1129013.1"/>
    <property type="molecule type" value="Genomic_DNA"/>
</dbReference>
<dbReference type="InterPro" id="IPR020084">
    <property type="entry name" value="NUDIX_hydrolase_CS"/>
</dbReference>
<dbReference type="Pfam" id="PF00293">
    <property type="entry name" value="NUDIX"/>
    <property type="match status" value="1"/>
</dbReference>
<accession>A0A6F8ZH23</accession>
<dbReference type="InterPro" id="IPR000086">
    <property type="entry name" value="NUDIX_hydrolase_dom"/>
</dbReference>
<dbReference type="AlphaFoldDB" id="A0A6F8ZH23"/>
<evidence type="ECO:0000313" key="4">
    <source>
        <dbReference type="EMBL" id="CAB1129013.1"/>
    </source>
</evidence>
<dbReference type="PANTHER" id="PTHR43046:SF14">
    <property type="entry name" value="MUTT_NUDIX FAMILY PROTEIN"/>
    <property type="match status" value="1"/>
</dbReference>
<evidence type="ECO:0000256" key="1">
    <source>
        <dbReference type="ARBA" id="ARBA00001946"/>
    </source>
</evidence>
<organism evidence="4 5">
    <name type="scientific">Candidatus Hydrogenisulfobacillus filiaventi</name>
    <dbReference type="NCBI Taxonomy" id="2707344"/>
    <lineage>
        <taxon>Bacteria</taxon>
        <taxon>Bacillati</taxon>
        <taxon>Bacillota</taxon>
        <taxon>Clostridia</taxon>
        <taxon>Eubacteriales</taxon>
        <taxon>Clostridiales Family XVII. Incertae Sedis</taxon>
        <taxon>Candidatus Hydrogenisulfobacillus</taxon>
    </lineage>
</organism>
<feature type="domain" description="Nudix hydrolase" evidence="3">
    <location>
        <begin position="10"/>
        <end position="148"/>
    </location>
</feature>
<name>A0A6F8ZH23_9FIRM</name>
<dbReference type="PANTHER" id="PTHR43046">
    <property type="entry name" value="GDP-MANNOSE MANNOSYL HYDROLASE"/>
    <property type="match status" value="1"/>
</dbReference>
<evidence type="ECO:0000256" key="2">
    <source>
        <dbReference type="ARBA" id="ARBA00022801"/>
    </source>
</evidence>
<dbReference type="SUPFAM" id="SSF55811">
    <property type="entry name" value="Nudix"/>
    <property type="match status" value="1"/>
</dbReference>
<dbReference type="PROSITE" id="PS51462">
    <property type="entry name" value="NUDIX"/>
    <property type="match status" value="1"/>
</dbReference>
<evidence type="ECO:0000259" key="3">
    <source>
        <dbReference type="PROSITE" id="PS51462"/>
    </source>
</evidence>
<proteinExistence type="predicted"/>
<sequence length="162" mass="18493">MLGFRMGEASRFQFRVAGLVVQDGRVLLHKVREDDFWAVPGGRGELFEPSAATVARELAEEIGARAEVGPLLWVVEDFFTYRGCRYHELGFYYAVKLLELPPEVQGAVEFAGREPEKRLIFRWFPLQDLPGLRLYPAFLRQEVLDPLPAGVRHVVAYERDTA</sequence>
<gene>
    <name evidence="4" type="ORF">R50_1507</name>
</gene>
<keyword evidence="5" id="KW-1185">Reference proteome</keyword>
<dbReference type="KEGG" id="hfv:R50_1507"/>
<dbReference type="GO" id="GO:0016787">
    <property type="term" value="F:hydrolase activity"/>
    <property type="evidence" value="ECO:0007669"/>
    <property type="project" value="UniProtKB-KW"/>
</dbReference>
<keyword evidence="2" id="KW-0378">Hydrolase</keyword>
<dbReference type="CDD" id="cd04688">
    <property type="entry name" value="NUDIX_Hydrolase"/>
    <property type="match status" value="1"/>
</dbReference>
<dbReference type="PROSITE" id="PS00893">
    <property type="entry name" value="NUDIX_BOX"/>
    <property type="match status" value="1"/>
</dbReference>
<reference evidence="4 5" key="1">
    <citation type="submission" date="2020-02" db="EMBL/GenBank/DDBJ databases">
        <authorList>
            <person name="Hogendoorn C."/>
        </authorList>
    </citation>
    <scope>NUCLEOTIDE SEQUENCE [LARGE SCALE GENOMIC DNA]</scope>
    <source>
        <strain evidence="4">R501</strain>
    </source>
</reference>
<dbReference type="InterPro" id="IPR015797">
    <property type="entry name" value="NUDIX_hydrolase-like_dom_sf"/>
</dbReference>
<dbReference type="Gene3D" id="3.90.79.10">
    <property type="entry name" value="Nucleoside Triphosphate Pyrophosphohydrolase"/>
    <property type="match status" value="1"/>
</dbReference>
<evidence type="ECO:0000313" key="5">
    <source>
        <dbReference type="Proteomes" id="UP000503399"/>
    </source>
</evidence>
<dbReference type="Proteomes" id="UP000503399">
    <property type="component" value="Chromosome"/>
</dbReference>
<comment type="cofactor">
    <cofactor evidence="1">
        <name>Mg(2+)</name>
        <dbReference type="ChEBI" id="CHEBI:18420"/>
    </cofactor>
</comment>